<dbReference type="Proteomes" id="UP000249066">
    <property type="component" value="Unassembled WGS sequence"/>
</dbReference>
<organism evidence="2 3">
    <name type="scientific">Sphingomonas sanxanigenens</name>
    <dbReference type="NCBI Taxonomy" id="397260"/>
    <lineage>
        <taxon>Bacteria</taxon>
        <taxon>Pseudomonadati</taxon>
        <taxon>Pseudomonadota</taxon>
        <taxon>Alphaproteobacteria</taxon>
        <taxon>Sphingomonadales</taxon>
        <taxon>Sphingomonadaceae</taxon>
        <taxon>Sphingomonas</taxon>
    </lineage>
</organism>
<evidence type="ECO:0000256" key="1">
    <source>
        <dbReference type="SAM" id="Phobius"/>
    </source>
</evidence>
<keyword evidence="1" id="KW-0472">Membrane</keyword>
<keyword evidence="1" id="KW-1133">Transmembrane helix</keyword>
<accession>A0A2W5A655</accession>
<evidence type="ECO:0000313" key="2">
    <source>
        <dbReference type="EMBL" id="PZO87919.1"/>
    </source>
</evidence>
<dbReference type="AlphaFoldDB" id="A0A2W5A655"/>
<dbReference type="EMBL" id="QFNN01000109">
    <property type="protein sequence ID" value="PZO87919.1"/>
    <property type="molecule type" value="Genomic_DNA"/>
</dbReference>
<proteinExistence type="predicted"/>
<feature type="transmembrane region" description="Helical" evidence="1">
    <location>
        <begin position="67"/>
        <end position="88"/>
    </location>
</feature>
<keyword evidence="1" id="KW-0812">Transmembrane</keyword>
<gene>
    <name evidence="2" type="ORF">DI623_13735</name>
</gene>
<reference evidence="2 3" key="1">
    <citation type="submission" date="2017-08" db="EMBL/GenBank/DDBJ databases">
        <title>Infants hospitalized years apart are colonized by the same room-sourced microbial strains.</title>
        <authorList>
            <person name="Brooks B."/>
            <person name="Olm M.R."/>
            <person name="Firek B.A."/>
            <person name="Baker R."/>
            <person name="Thomas B.C."/>
            <person name="Morowitz M.J."/>
            <person name="Banfield J.F."/>
        </authorList>
    </citation>
    <scope>NUCLEOTIDE SEQUENCE [LARGE SCALE GENOMIC DNA]</scope>
    <source>
        <strain evidence="2">S2_018_000_R2_101</strain>
    </source>
</reference>
<sequence>MLHLSVRVRSKGRAILSRGNRVEDGKACPQCAETVKVNARVCRFCGWNFEKQNAQPPAASKNSFQSCLGCVGMCIVALVILAAVGSVMR</sequence>
<comment type="caution">
    <text evidence="2">The sequence shown here is derived from an EMBL/GenBank/DDBJ whole genome shotgun (WGS) entry which is preliminary data.</text>
</comment>
<protein>
    <submittedName>
        <fullName evidence="2">Uncharacterized protein</fullName>
    </submittedName>
</protein>
<evidence type="ECO:0000313" key="3">
    <source>
        <dbReference type="Proteomes" id="UP000249066"/>
    </source>
</evidence>
<name>A0A2W5A655_9SPHN</name>